<keyword evidence="4" id="KW-1185">Reference proteome</keyword>
<dbReference type="PROSITE" id="PS51257">
    <property type="entry name" value="PROKAR_LIPOPROTEIN"/>
    <property type="match status" value="1"/>
</dbReference>
<accession>A0A062U6P9</accession>
<dbReference type="OrthoDB" id="7619368at2"/>
<comment type="caution">
    <text evidence="3">The sequence shown here is derived from an EMBL/GenBank/DDBJ whole genome shotgun (WGS) entry which is preliminary data.</text>
</comment>
<dbReference type="AlphaFoldDB" id="A0A062U6P9"/>
<dbReference type="RefSeq" id="WP_034796626.1">
    <property type="nucleotide sequence ID" value="NZ_AWFF01000043.1"/>
</dbReference>
<evidence type="ECO:0008006" key="5">
    <source>
        <dbReference type="Google" id="ProtNLM"/>
    </source>
</evidence>
<feature type="region of interest" description="Disordered" evidence="1">
    <location>
        <begin position="25"/>
        <end position="55"/>
    </location>
</feature>
<evidence type="ECO:0000256" key="2">
    <source>
        <dbReference type="SAM" id="SignalP"/>
    </source>
</evidence>
<proteinExistence type="predicted"/>
<evidence type="ECO:0000313" key="4">
    <source>
        <dbReference type="Proteomes" id="UP000027037"/>
    </source>
</evidence>
<feature type="compositionally biased region" description="Basic and acidic residues" evidence="1">
    <location>
        <begin position="42"/>
        <end position="53"/>
    </location>
</feature>
<gene>
    <name evidence="3" type="ORF">HY29_02520</name>
</gene>
<name>A0A062U6P9_9PROT</name>
<protein>
    <recommendedName>
        <fullName evidence="5">Lipoprotein</fullName>
    </recommendedName>
</protein>
<keyword evidence="2" id="KW-0732">Signal</keyword>
<feature type="signal peptide" evidence="2">
    <location>
        <begin position="1"/>
        <end position="20"/>
    </location>
</feature>
<dbReference type="PATRIC" id="fig|1280946.3.peg.2133"/>
<evidence type="ECO:0000256" key="1">
    <source>
        <dbReference type="SAM" id="MobiDB-lite"/>
    </source>
</evidence>
<dbReference type="EMBL" id="AWFF01000043">
    <property type="protein sequence ID" value="KCZ53962.1"/>
    <property type="molecule type" value="Genomic_DNA"/>
</dbReference>
<feature type="chain" id="PRO_5001618062" description="Lipoprotein" evidence="2">
    <location>
        <begin position="21"/>
        <end position="273"/>
    </location>
</feature>
<dbReference type="Proteomes" id="UP000027037">
    <property type="component" value="Unassembled WGS sequence"/>
</dbReference>
<organism evidence="3 4">
    <name type="scientific">Hyphomonas beringensis</name>
    <dbReference type="NCBI Taxonomy" id="1280946"/>
    <lineage>
        <taxon>Bacteria</taxon>
        <taxon>Pseudomonadati</taxon>
        <taxon>Pseudomonadota</taxon>
        <taxon>Alphaproteobacteria</taxon>
        <taxon>Hyphomonadales</taxon>
        <taxon>Hyphomonadaceae</taxon>
        <taxon>Hyphomonas</taxon>
    </lineage>
</organism>
<sequence>MRLTHKHASAAIFGSLLILAACDSNSPERTDVPDDPVLMDQSAERDTGPKADPDTQLTGFQKEILSAMQDAADSGETDSAFIMAVFETRPDARKLFLETAEAAVADGKTAYQAGQAGGDAIRSIITEESNHAITRATDQQAADLITITGDEFREFQASNPQDCARAAAGLSPRTDSPRMKQLRQKESAVTLAIMQAPGQTGGTVTPMDDVITWMGTVFTDQPDAATGAAYIGAPNPTDEEARQVCHTMIVIYNELDKLPLARRAAYMRGLSAG</sequence>
<evidence type="ECO:0000313" key="3">
    <source>
        <dbReference type="EMBL" id="KCZ53962.1"/>
    </source>
</evidence>
<reference evidence="3 4" key="1">
    <citation type="journal article" date="2014" name="Antonie Van Leeuwenhoek">
        <title>Hyphomonas beringensis sp. nov. and Hyphomonas chukchiensis sp. nov., isolated from surface seawater of the Bering Sea and Chukchi Sea.</title>
        <authorList>
            <person name="Li C."/>
            <person name="Lai Q."/>
            <person name="Li G."/>
            <person name="Dong C."/>
            <person name="Wang J."/>
            <person name="Liao Y."/>
            <person name="Shao Z."/>
        </authorList>
    </citation>
    <scope>NUCLEOTIDE SEQUENCE [LARGE SCALE GENOMIC DNA]</scope>
    <source>
        <strain evidence="3 4">25B14_1</strain>
    </source>
</reference>